<name>A0A834BYP7_ORYME</name>
<keyword evidence="2" id="KW-0812">Transmembrane</keyword>
<feature type="region of interest" description="Disordered" evidence="1">
    <location>
        <begin position="21"/>
        <end position="85"/>
    </location>
</feature>
<keyword evidence="2" id="KW-1133">Transmembrane helix</keyword>
<gene>
    <name evidence="4" type="ORF">FQA47_001716</name>
</gene>
<feature type="compositionally biased region" description="Basic and acidic residues" evidence="1">
    <location>
        <begin position="74"/>
        <end position="83"/>
    </location>
</feature>
<evidence type="ECO:0008006" key="6">
    <source>
        <dbReference type="Google" id="ProtNLM"/>
    </source>
</evidence>
<sequence>MRFVFSGWLFVVAGLVSTVASSSPGFKEDSEGSGLDLESSGSGDWSDLVSPVDGENVDEEPEGDVGRTVLMDSEEVKQPKDNLKASSTRISTSGFVFLDNGKRFLEKEEVLAGLIAGVLMGAAIGAAISAILIYKWKTREDEGGLLSKREFT</sequence>
<evidence type="ECO:0000313" key="5">
    <source>
        <dbReference type="Proteomes" id="UP000646548"/>
    </source>
</evidence>
<dbReference type="Proteomes" id="UP000646548">
    <property type="component" value="Unassembled WGS sequence"/>
</dbReference>
<evidence type="ECO:0000256" key="3">
    <source>
        <dbReference type="SAM" id="SignalP"/>
    </source>
</evidence>
<keyword evidence="3" id="KW-0732">Signal</keyword>
<feature type="transmembrane region" description="Helical" evidence="2">
    <location>
        <begin position="110"/>
        <end position="134"/>
    </location>
</feature>
<dbReference type="EMBL" id="WKFB01000885">
    <property type="protein sequence ID" value="KAF6717105.1"/>
    <property type="molecule type" value="Genomic_DNA"/>
</dbReference>
<feature type="signal peptide" evidence="3">
    <location>
        <begin position="1"/>
        <end position="21"/>
    </location>
</feature>
<proteinExistence type="predicted"/>
<comment type="caution">
    <text evidence="4">The sequence shown here is derived from an EMBL/GenBank/DDBJ whole genome shotgun (WGS) entry which is preliminary data.</text>
</comment>
<reference evidence="4" key="1">
    <citation type="journal article" name="BMC Genomics">
        <title>Long-read sequencing and de novo genome assembly of marine medaka (Oryzias melastigma).</title>
        <authorList>
            <person name="Liang P."/>
            <person name="Saqib H.S.A."/>
            <person name="Ni X."/>
            <person name="Shen Y."/>
        </authorList>
    </citation>
    <scope>NUCLEOTIDE SEQUENCE</scope>
    <source>
        <strain evidence="4">Bigg-433</strain>
    </source>
</reference>
<accession>A0A834BYP7</accession>
<feature type="compositionally biased region" description="Low complexity" evidence="1">
    <location>
        <begin position="32"/>
        <end position="48"/>
    </location>
</feature>
<evidence type="ECO:0000256" key="2">
    <source>
        <dbReference type="SAM" id="Phobius"/>
    </source>
</evidence>
<dbReference type="AlphaFoldDB" id="A0A834BYP7"/>
<keyword evidence="2" id="KW-0472">Membrane</keyword>
<feature type="chain" id="PRO_5032934340" description="Syndecan" evidence="3">
    <location>
        <begin position="22"/>
        <end position="152"/>
    </location>
</feature>
<evidence type="ECO:0000313" key="4">
    <source>
        <dbReference type="EMBL" id="KAF6717105.1"/>
    </source>
</evidence>
<protein>
    <recommendedName>
        <fullName evidence="6">Syndecan</fullName>
    </recommendedName>
</protein>
<organism evidence="4 5">
    <name type="scientific">Oryzias melastigma</name>
    <name type="common">Marine medaka</name>
    <dbReference type="NCBI Taxonomy" id="30732"/>
    <lineage>
        <taxon>Eukaryota</taxon>
        <taxon>Metazoa</taxon>
        <taxon>Chordata</taxon>
        <taxon>Craniata</taxon>
        <taxon>Vertebrata</taxon>
        <taxon>Euteleostomi</taxon>
        <taxon>Actinopterygii</taxon>
        <taxon>Neopterygii</taxon>
        <taxon>Teleostei</taxon>
        <taxon>Neoteleostei</taxon>
        <taxon>Acanthomorphata</taxon>
        <taxon>Ovalentaria</taxon>
        <taxon>Atherinomorphae</taxon>
        <taxon>Beloniformes</taxon>
        <taxon>Adrianichthyidae</taxon>
        <taxon>Oryziinae</taxon>
        <taxon>Oryzias</taxon>
    </lineage>
</organism>
<evidence type="ECO:0000256" key="1">
    <source>
        <dbReference type="SAM" id="MobiDB-lite"/>
    </source>
</evidence>